<dbReference type="EMBL" id="CP157355">
    <property type="protein sequence ID" value="XBL99422.1"/>
    <property type="molecule type" value="Genomic_DNA"/>
</dbReference>
<gene>
    <name evidence="1" type="ORF">ABHF33_10100</name>
</gene>
<dbReference type="KEGG" id="cmav:ABHF33_10100"/>
<dbReference type="AlphaFoldDB" id="A0AAU7F6N3"/>
<reference evidence="1" key="1">
    <citation type="submission" date="2024-05" db="EMBL/GenBank/DDBJ databases">
        <authorList>
            <person name="Yang L."/>
            <person name="Pan L."/>
        </authorList>
    </citation>
    <scope>NUCLEOTIDE SEQUENCE</scope>
    <source>
        <strain evidence="1">FCG-7</strain>
    </source>
</reference>
<sequence>MKDVASIEEIFEIRKLNTSSLSIGASDNINFTHRLPLMPEDYLRFAHSDLKEGSARGLINALSNAKRSIDSIIEIALKSLSIDPRNIPAHALEFCNDVLPEWDKNINPTSLRIFCALGFSPSLLIKEVRSLRNNIEHDYEIPSIDETIKAVEIAELLLNTLRAKEMYNCCIEISDTNTTSKIEEGRASGIRFRDKYSPLKNTGTSFELIAFNENNQGYCYTFTGKEPLYYYFLRAMIVADLDREKLKETILKIIQITHSKKPPNTIKIAEFDY</sequence>
<evidence type="ECO:0008006" key="2">
    <source>
        <dbReference type="Google" id="ProtNLM"/>
    </source>
</evidence>
<dbReference type="RefSeq" id="WP_348943848.1">
    <property type="nucleotide sequence ID" value="NZ_CP157355.1"/>
</dbReference>
<accession>A0AAU7F6N3</accession>
<name>A0AAU7F6N3_9NEIS</name>
<protein>
    <recommendedName>
        <fullName evidence="2">DUF4145 domain-containing protein</fullName>
    </recommendedName>
</protein>
<evidence type="ECO:0000313" key="1">
    <source>
        <dbReference type="EMBL" id="XBL99422.1"/>
    </source>
</evidence>
<organism evidence="1">
    <name type="scientific">Chitinibacter mangrovi</name>
    <dbReference type="NCBI Taxonomy" id="3153927"/>
    <lineage>
        <taxon>Bacteria</taxon>
        <taxon>Pseudomonadati</taxon>
        <taxon>Pseudomonadota</taxon>
        <taxon>Betaproteobacteria</taxon>
        <taxon>Neisseriales</taxon>
        <taxon>Chitinibacteraceae</taxon>
        <taxon>Chitinibacter</taxon>
    </lineage>
</organism>
<proteinExistence type="predicted"/>